<organism evidence="4 5">
    <name type="scientific">Microscilla marina ATCC 23134</name>
    <dbReference type="NCBI Taxonomy" id="313606"/>
    <lineage>
        <taxon>Bacteria</taxon>
        <taxon>Pseudomonadati</taxon>
        <taxon>Bacteroidota</taxon>
        <taxon>Cytophagia</taxon>
        <taxon>Cytophagales</taxon>
        <taxon>Microscillaceae</taxon>
        <taxon>Microscilla</taxon>
    </lineage>
</organism>
<dbReference type="AlphaFoldDB" id="A1ZYZ2"/>
<dbReference type="SUPFAM" id="SSF47781">
    <property type="entry name" value="RuvA domain 2-like"/>
    <property type="match status" value="1"/>
</dbReference>
<evidence type="ECO:0000313" key="4">
    <source>
        <dbReference type="EMBL" id="EAY24372.1"/>
    </source>
</evidence>
<dbReference type="InterPro" id="IPR057666">
    <property type="entry name" value="DrpA_SLOG"/>
</dbReference>
<reference evidence="4 5" key="1">
    <citation type="submission" date="2007-01" db="EMBL/GenBank/DDBJ databases">
        <authorList>
            <person name="Haygood M."/>
            <person name="Podell S."/>
            <person name="Anderson C."/>
            <person name="Hopkinson B."/>
            <person name="Roe K."/>
            <person name="Barbeau K."/>
            <person name="Gaasterland T."/>
            <person name="Ferriera S."/>
            <person name="Johnson J."/>
            <person name="Kravitz S."/>
            <person name="Beeson K."/>
            <person name="Sutton G."/>
            <person name="Rogers Y.-H."/>
            <person name="Friedman R."/>
            <person name="Frazier M."/>
            <person name="Venter J.C."/>
        </authorList>
    </citation>
    <scope>NUCLEOTIDE SEQUENCE [LARGE SCALE GENOMIC DNA]</scope>
    <source>
        <strain evidence="4 5">ATCC 23134</strain>
    </source>
</reference>
<evidence type="ECO:0000259" key="2">
    <source>
        <dbReference type="Pfam" id="PF02481"/>
    </source>
</evidence>
<dbReference type="GO" id="GO:0009294">
    <property type="term" value="P:DNA-mediated transformation"/>
    <property type="evidence" value="ECO:0007669"/>
    <property type="project" value="InterPro"/>
</dbReference>
<comment type="caution">
    <text evidence="4">The sequence shown here is derived from an EMBL/GenBank/DDBJ whole genome shotgun (WGS) entry which is preliminary data.</text>
</comment>
<sequence>MNNSSLYSIALNLIDKVGGVKARQLLSYCGSAEAVFKTPKAKLLKIPMVGNKIVSLIMQKDILQQAEAEVEKAYKQDVQIVAYTDAHYPVRLKQYADAPFVFYIKGKVNLNAERAVAIVGTRAASEYGKTFTEELVKELKPYQPLIVSGLAYGIDIAAHQASLKYGLPTIGVMASGIDVVYPTPHLGTARQMVQQQGGVMTEARFGTQPDARKFPARNRIIAALADAVVVVEAKVSGGALITANIANDYHKDVFAVPGDIHRKTSEGCNNLIKQHKAHLMTKAKDVAYIMNWELNGKNKSVQQSLLFNELPENAEEKEIVVLLQKQPKKTLSLDEISWQLKMPLSKVSACLLNLEIQGYLKSLPGKKFTLI</sequence>
<dbReference type="InterPro" id="IPR003488">
    <property type="entry name" value="DprA"/>
</dbReference>
<dbReference type="SUPFAM" id="SSF102405">
    <property type="entry name" value="MCP/YpsA-like"/>
    <property type="match status" value="1"/>
</dbReference>
<name>A1ZYZ2_MICM2</name>
<evidence type="ECO:0000256" key="1">
    <source>
        <dbReference type="ARBA" id="ARBA00006525"/>
    </source>
</evidence>
<comment type="similarity">
    <text evidence="1">Belongs to the DprA/Smf family.</text>
</comment>
<dbReference type="NCBIfam" id="TIGR00732">
    <property type="entry name" value="dprA"/>
    <property type="match status" value="1"/>
</dbReference>
<evidence type="ECO:0000259" key="3">
    <source>
        <dbReference type="Pfam" id="PF17782"/>
    </source>
</evidence>
<proteinExistence type="inferred from homology"/>
<evidence type="ECO:0000313" key="5">
    <source>
        <dbReference type="Proteomes" id="UP000004095"/>
    </source>
</evidence>
<dbReference type="EMBL" id="AAWS01000071">
    <property type="protein sequence ID" value="EAY24372.1"/>
    <property type="molecule type" value="Genomic_DNA"/>
</dbReference>
<dbReference type="Pfam" id="PF02481">
    <property type="entry name" value="DNA_processg_A"/>
    <property type="match status" value="1"/>
</dbReference>
<dbReference type="PANTHER" id="PTHR43022">
    <property type="entry name" value="PROTEIN SMF"/>
    <property type="match status" value="1"/>
</dbReference>
<feature type="domain" description="DprA winged helix" evidence="3">
    <location>
        <begin position="313"/>
        <end position="366"/>
    </location>
</feature>
<dbReference type="Pfam" id="PF17782">
    <property type="entry name" value="WHD_DprA"/>
    <property type="match status" value="1"/>
</dbReference>
<keyword evidence="5" id="KW-1185">Reference proteome</keyword>
<protein>
    <submittedName>
        <fullName evidence="4">Smf protein DNA processing chain A</fullName>
    </submittedName>
</protein>
<gene>
    <name evidence="4" type="ORF">M23134_07167</name>
</gene>
<dbReference type="Gene3D" id="1.10.10.10">
    <property type="entry name" value="Winged helix-like DNA-binding domain superfamily/Winged helix DNA-binding domain"/>
    <property type="match status" value="1"/>
</dbReference>
<dbReference type="RefSeq" id="WP_002704905.1">
    <property type="nucleotide sequence ID" value="NZ_AAWS01000071.1"/>
</dbReference>
<dbReference type="Gene3D" id="3.40.50.450">
    <property type="match status" value="1"/>
</dbReference>
<feature type="domain" description="Smf/DprA SLOG" evidence="2">
    <location>
        <begin position="80"/>
        <end position="287"/>
    </location>
</feature>
<dbReference type="eggNOG" id="COG0758">
    <property type="taxonomic scope" value="Bacteria"/>
</dbReference>
<dbReference type="Proteomes" id="UP000004095">
    <property type="component" value="Unassembled WGS sequence"/>
</dbReference>
<dbReference type="InterPro" id="IPR041614">
    <property type="entry name" value="DprA_WH"/>
</dbReference>
<dbReference type="InterPro" id="IPR010994">
    <property type="entry name" value="RuvA_2-like"/>
</dbReference>
<dbReference type="InterPro" id="IPR036388">
    <property type="entry name" value="WH-like_DNA-bd_sf"/>
</dbReference>
<dbReference type="OrthoDB" id="9785707at2"/>
<accession>A1ZYZ2</accession>
<dbReference type="PANTHER" id="PTHR43022:SF1">
    <property type="entry name" value="PROTEIN SMF"/>
    <property type="match status" value="1"/>
</dbReference>